<evidence type="ECO:0000256" key="1">
    <source>
        <dbReference type="ARBA" id="ARBA00004141"/>
    </source>
</evidence>
<dbReference type="SUPFAM" id="SSF103473">
    <property type="entry name" value="MFS general substrate transporter"/>
    <property type="match status" value="1"/>
</dbReference>
<feature type="transmembrane region" description="Helical" evidence="5">
    <location>
        <begin position="398"/>
        <end position="419"/>
    </location>
</feature>
<evidence type="ECO:0000313" key="8">
    <source>
        <dbReference type="Proteomes" id="UP001283361"/>
    </source>
</evidence>
<feature type="transmembrane region" description="Helical" evidence="5">
    <location>
        <begin position="558"/>
        <end position="578"/>
    </location>
</feature>
<dbReference type="PROSITE" id="PS50850">
    <property type="entry name" value="MFS"/>
    <property type="match status" value="1"/>
</dbReference>
<feature type="transmembrane region" description="Helical" evidence="5">
    <location>
        <begin position="156"/>
        <end position="174"/>
    </location>
</feature>
<keyword evidence="2 5" id="KW-0812">Transmembrane</keyword>
<evidence type="ECO:0000256" key="4">
    <source>
        <dbReference type="ARBA" id="ARBA00023136"/>
    </source>
</evidence>
<keyword evidence="3 5" id="KW-1133">Transmembrane helix</keyword>
<protein>
    <recommendedName>
        <fullName evidence="6">Major facilitator superfamily (MFS) profile domain-containing protein</fullName>
    </recommendedName>
</protein>
<dbReference type="PANTHER" id="PTHR24064">
    <property type="entry name" value="SOLUTE CARRIER FAMILY 22 MEMBER"/>
    <property type="match status" value="1"/>
</dbReference>
<dbReference type="InterPro" id="IPR020846">
    <property type="entry name" value="MFS_dom"/>
</dbReference>
<dbReference type="Proteomes" id="UP001283361">
    <property type="component" value="Unassembled WGS sequence"/>
</dbReference>
<dbReference type="Pfam" id="PF07690">
    <property type="entry name" value="MFS_1"/>
    <property type="match status" value="1"/>
</dbReference>
<evidence type="ECO:0000256" key="2">
    <source>
        <dbReference type="ARBA" id="ARBA00022692"/>
    </source>
</evidence>
<feature type="transmembrane region" description="Helical" evidence="5">
    <location>
        <begin position="44"/>
        <end position="64"/>
    </location>
</feature>
<dbReference type="EMBL" id="JAWDGP010000623">
    <property type="protein sequence ID" value="KAK3798811.1"/>
    <property type="molecule type" value="Genomic_DNA"/>
</dbReference>
<name>A0AAE1E936_9GAST</name>
<feature type="transmembrane region" description="Helical" evidence="5">
    <location>
        <begin position="242"/>
        <end position="262"/>
    </location>
</feature>
<dbReference type="InterPro" id="IPR011701">
    <property type="entry name" value="MFS"/>
</dbReference>
<dbReference type="GO" id="GO:0016020">
    <property type="term" value="C:membrane"/>
    <property type="evidence" value="ECO:0007669"/>
    <property type="project" value="UniProtKB-SubCell"/>
</dbReference>
<evidence type="ECO:0000259" key="6">
    <source>
        <dbReference type="PROSITE" id="PS50850"/>
    </source>
</evidence>
<comment type="caution">
    <text evidence="7">The sequence shown here is derived from an EMBL/GenBank/DDBJ whole genome shotgun (WGS) entry which is preliminary data.</text>
</comment>
<comment type="subcellular location">
    <subcellularLocation>
        <location evidence="1">Membrane</location>
        <topology evidence="1">Multi-pass membrane protein</topology>
    </subcellularLocation>
</comment>
<evidence type="ECO:0000313" key="7">
    <source>
        <dbReference type="EMBL" id="KAK3798811.1"/>
    </source>
</evidence>
<keyword evidence="4 5" id="KW-0472">Membrane</keyword>
<evidence type="ECO:0000256" key="5">
    <source>
        <dbReference type="SAM" id="Phobius"/>
    </source>
</evidence>
<accession>A0AAE1E936</accession>
<feature type="transmembrane region" description="Helical" evidence="5">
    <location>
        <begin position="181"/>
        <end position="202"/>
    </location>
</feature>
<dbReference type="Gene3D" id="1.20.1250.20">
    <property type="entry name" value="MFS general substrate transporter like domains"/>
    <property type="match status" value="1"/>
</dbReference>
<dbReference type="InterPro" id="IPR036259">
    <property type="entry name" value="MFS_trans_sf"/>
</dbReference>
<organism evidence="7 8">
    <name type="scientific">Elysia crispata</name>
    <name type="common">lettuce slug</name>
    <dbReference type="NCBI Taxonomy" id="231223"/>
    <lineage>
        <taxon>Eukaryota</taxon>
        <taxon>Metazoa</taxon>
        <taxon>Spiralia</taxon>
        <taxon>Lophotrochozoa</taxon>
        <taxon>Mollusca</taxon>
        <taxon>Gastropoda</taxon>
        <taxon>Heterobranchia</taxon>
        <taxon>Euthyneura</taxon>
        <taxon>Panpulmonata</taxon>
        <taxon>Sacoglossa</taxon>
        <taxon>Placobranchoidea</taxon>
        <taxon>Plakobranchidae</taxon>
        <taxon>Elysia</taxon>
    </lineage>
</organism>
<feature type="transmembrane region" description="Helical" evidence="5">
    <location>
        <begin position="460"/>
        <end position="481"/>
    </location>
</feature>
<feature type="domain" description="Major facilitator superfamily (MFS) profile" evidence="6">
    <location>
        <begin position="101"/>
        <end position="583"/>
    </location>
</feature>
<dbReference type="AlphaFoldDB" id="A0AAE1E936"/>
<keyword evidence="8" id="KW-1185">Reference proteome</keyword>
<proteinExistence type="predicted"/>
<sequence length="625" mass="69418">MNQNTALTQNQCCFPGETKLAVPKTMDQVMRSLGWMGCYQKVQFILLMIPVFDISFHALSFIFLGRIFDHKCAEIDISNSSFGGGQWMFKTSSDDMNSSLVVTYGKCSVTVTNQSDKLFSSKCVNGYEYSEPRDRSFVSEWDLVCEKGALPEVSQTFMAIGMMIGSGFMVTLADRYGRKPVYVFCHVMYFITAVATAFAPTYTSLLGFRLALGIFQQGTGITSAIMLVELLPTEKRAFPSQVGCMVWPSGLLLLGLICYLCQEMSWKNIELILSAFSCYSLLQLWLVEESLRWLDVHGKTQQTERLIKKAAKRNGVDATTVFRVYREDTEKLLSSPRVLTKFPVNGLENGEDIHQVASGEQNHEDRLHMDGIEHDKEKESTKQRNELSFSIFLKNKRILTRTAISCFMWFSDSMAYYGLLIISPSLTHDFYLGFALGVIVELPAGLALIFLINRIGRRRCLFLSHLIGGISLATAVLLSNIPAAGTHTGLPGLQSIILTVSLLGKFGISLGFGTLFLYTPELFPTTIRSTGFGISSVAARIGGMIAPHSRTLQRHLPWLPGTIFAALALVIPVLVRWLPETHGQELPQTVSDMGVETRPAPPQRTPIVLGLSIKKREDTDLGTPT</sequence>
<gene>
    <name evidence="7" type="ORF">RRG08_040642</name>
</gene>
<dbReference type="GO" id="GO:0022857">
    <property type="term" value="F:transmembrane transporter activity"/>
    <property type="evidence" value="ECO:0007669"/>
    <property type="project" value="InterPro"/>
</dbReference>
<feature type="transmembrane region" description="Helical" evidence="5">
    <location>
        <begin position="493"/>
        <end position="518"/>
    </location>
</feature>
<reference evidence="7" key="1">
    <citation type="journal article" date="2023" name="G3 (Bethesda)">
        <title>A reference genome for the long-term kleptoplast-retaining sea slug Elysia crispata morphotype clarki.</title>
        <authorList>
            <person name="Eastman K.E."/>
            <person name="Pendleton A.L."/>
            <person name="Shaikh M.A."/>
            <person name="Suttiyut T."/>
            <person name="Ogas R."/>
            <person name="Tomko P."/>
            <person name="Gavelis G."/>
            <person name="Widhalm J.R."/>
            <person name="Wisecaver J.H."/>
        </authorList>
    </citation>
    <scope>NUCLEOTIDE SEQUENCE</scope>
    <source>
        <strain evidence="7">ECLA1</strain>
    </source>
</reference>
<feature type="transmembrane region" description="Helical" evidence="5">
    <location>
        <begin position="431"/>
        <end position="453"/>
    </location>
</feature>
<evidence type="ECO:0000256" key="3">
    <source>
        <dbReference type="ARBA" id="ARBA00022989"/>
    </source>
</evidence>